<feature type="region of interest" description="Disordered" evidence="3">
    <location>
        <begin position="221"/>
        <end position="270"/>
    </location>
</feature>
<sequence length="443" mass="48297">MQEGSGHPQTVPPSGSPLHFWFKIDAAAPLSAQVAVAESVAQHVLPARAGWLKGSSSGIFPARRRRSAARGVIEGQAVWAQFGAKGLDVLNQGSLFVTVSGPSAISSDGVREIFEAFGPVKEVRESPTRIQNKFVEFFDVRDAARAHNELSGRDVGAGGVRLTVTSSRTRGLRIKGITTAEQGGRATEAFPLARPRLATEQFLRQHSDAAREAAAQQCARISSVSKNSVNSSNKQGKKNKGDNSNNRPSSSTPSSKQGGGGGGSIRKNWKNYYGSKNSGTNAKSSSSDSCSQKLLLNMLDNHCIHCNEQIGEGGGDEPLSAYDFVYLPIDFNNKCNVGYGFVNLTSPEAAVRLYKAFHMQPWEVFNSRKICQVTYARLQGLEVLKEHFRNSKFACDNDEYLPVVFEPARDGAEAVGICWRKFPQRAMTVMTTIAKERMKRRCY</sequence>
<dbReference type="InterPro" id="IPR000504">
    <property type="entry name" value="RRM_dom"/>
</dbReference>
<keyword evidence="6" id="KW-1185">Reference proteome</keyword>
<dbReference type="AlphaFoldDB" id="A0A5P1F1B5"/>
<evidence type="ECO:0000256" key="1">
    <source>
        <dbReference type="ARBA" id="ARBA00022884"/>
    </source>
</evidence>
<evidence type="ECO:0000256" key="3">
    <source>
        <dbReference type="SAM" id="MobiDB-lite"/>
    </source>
</evidence>
<dbReference type="PROSITE" id="PS50102">
    <property type="entry name" value="RRM"/>
    <property type="match status" value="1"/>
</dbReference>
<dbReference type="InterPro" id="IPR007201">
    <property type="entry name" value="Mei2-like_Rrm_C"/>
</dbReference>
<evidence type="ECO:0000313" key="5">
    <source>
        <dbReference type="EMBL" id="ONK71207.1"/>
    </source>
</evidence>
<evidence type="ECO:0000259" key="4">
    <source>
        <dbReference type="PROSITE" id="PS50102"/>
    </source>
</evidence>
<dbReference type="PANTHER" id="PTHR23189">
    <property type="entry name" value="RNA RECOGNITION MOTIF-CONTAINING"/>
    <property type="match status" value="1"/>
</dbReference>
<dbReference type="Gramene" id="ONK71207">
    <property type="protein sequence ID" value="ONK71207"/>
    <property type="gene ID" value="A4U43_C04F5990"/>
</dbReference>
<dbReference type="SMART" id="SM00360">
    <property type="entry name" value="RRM"/>
    <property type="match status" value="1"/>
</dbReference>
<dbReference type="Pfam" id="PF04059">
    <property type="entry name" value="RRM_2"/>
    <property type="match status" value="1"/>
</dbReference>
<evidence type="ECO:0000313" key="6">
    <source>
        <dbReference type="Proteomes" id="UP000243459"/>
    </source>
</evidence>
<dbReference type="Pfam" id="PF00076">
    <property type="entry name" value="RRM_1"/>
    <property type="match status" value="1"/>
</dbReference>
<dbReference type="SUPFAM" id="SSF54928">
    <property type="entry name" value="RNA-binding domain, RBD"/>
    <property type="match status" value="1"/>
</dbReference>
<name>A0A5P1F1B5_ASPOF</name>
<dbReference type="InterPro" id="IPR012677">
    <property type="entry name" value="Nucleotide-bd_a/b_plait_sf"/>
</dbReference>
<organism evidence="5 6">
    <name type="scientific">Asparagus officinalis</name>
    <name type="common">Garden asparagus</name>
    <dbReference type="NCBI Taxonomy" id="4686"/>
    <lineage>
        <taxon>Eukaryota</taxon>
        <taxon>Viridiplantae</taxon>
        <taxon>Streptophyta</taxon>
        <taxon>Embryophyta</taxon>
        <taxon>Tracheophyta</taxon>
        <taxon>Spermatophyta</taxon>
        <taxon>Magnoliopsida</taxon>
        <taxon>Liliopsida</taxon>
        <taxon>Asparagales</taxon>
        <taxon>Asparagaceae</taxon>
        <taxon>Asparagoideae</taxon>
        <taxon>Asparagus</taxon>
    </lineage>
</organism>
<protein>
    <recommendedName>
        <fullName evidence="4">RRM domain-containing protein</fullName>
    </recommendedName>
</protein>
<dbReference type="InterPro" id="IPR035979">
    <property type="entry name" value="RBD_domain_sf"/>
</dbReference>
<proteinExistence type="predicted"/>
<dbReference type="Gene3D" id="3.30.70.330">
    <property type="match status" value="1"/>
</dbReference>
<gene>
    <name evidence="5" type="ORF">A4U43_C04F5990</name>
</gene>
<feature type="compositionally biased region" description="Low complexity" evidence="3">
    <location>
        <begin position="242"/>
        <end position="256"/>
    </location>
</feature>
<reference evidence="6" key="1">
    <citation type="journal article" date="2017" name="Nat. Commun.">
        <title>The asparagus genome sheds light on the origin and evolution of a young Y chromosome.</title>
        <authorList>
            <person name="Harkess A."/>
            <person name="Zhou J."/>
            <person name="Xu C."/>
            <person name="Bowers J.E."/>
            <person name="Van der Hulst R."/>
            <person name="Ayyampalayam S."/>
            <person name="Mercati F."/>
            <person name="Riccardi P."/>
            <person name="McKain M.R."/>
            <person name="Kakrana A."/>
            <person name="Tang H."/>
            <person name="Ray J."/>
            <person name="Groenendijk J."/>
            <person name="Arikit S."/>
            <person name="Mathioni S.M."/>
            <person name="Nakano M."/>
            <person name="Shan H."/>
            <person name="Telgmann-Rauber A."/>
            <person name="Kanno A."/>
            <person name="Yue Z."/>
            <person name="Chen H."/>
            <person name="Li W."/>
            <person name="Chen Y."/>
            <person name="Xu X."/>
            <person name="Zhang Y."/>
            <person name="Luo S."/>
            <person name="Chen H."/>
            <person name="Gao J."/>
            <person name="Mao Z."/>
            <person name="Pires J.C."/>
            <person name="Luo M."/>
            <person name="Kudrna D."/>
            <person name="Wing R.A."/>
            <person name="Meyers B.C."/>
            <person name="Yi K."/>
            <person name="Kong H."/>
            <person name="Lavrijsen P."/>
            <person name="Sunseri F."/>
            <person name="Falavigna A."/>
            <person name="Ye Y."/>
            <person name="Leebens-Mack J.H."/>
            <person name="Chen G."/>
        </authorList>
    </citation>
    <scope>NUCLEOTIDE SEQUENCE [LARGE SCALE GENOMIC DNA]</scope>
    <source>
        <strain evidence="6">cv. DH0086</strain>
    </source>
</reference>
<feature type="compositionally biased region" description="Low complexity" evidence="3">
    <location>
        <begin position="221"/>
        <end position="234"/>
    </location>
</feature>
<dbReference type="Proteomes" id="UP000243459">
    <property type="component" value="Chromosome 4"/>
</dbReference>
<evidence type="ECO:0000256" key="2">
    <source>
        <dbReference type="PROSITE-ProRule" id="PRU00176"/>
    </source>
</evidence>
<feature type="domain" description="RRM" evidence="4">
    <location>
        <begin position="93"/>
        <end position="169"/>
    </location>
</feature>
<keyword evidence="1 2" id="KW-0694">RNA-binding</keyword>
<dbReference type="GO" id="GO:0003723">
    <property type="term" value="F:RNA binding"/>
    <property type="evidence" value="ECO:0007669"/>
    <property type="project" value="UniProtKB-UniRule"/>
</dbReference>
<dbReference type="EMBL" id="CM007384">
    <property type="protein sequence ID" value="ONK71207.1"/>
    <property type="molecule type" value="Genomic_DNA"/>
</dbReference>
<accession>A0A5P1F1B5</accession>